<dbReference type="Proteomes" id="UP000269721">
    <property type="component" value="Unassembled WGS sequence"/>
</dbReference>
<sequence length="458" mass="50170">MRDERRPPTDPSPCSTFQTLPFASYTTVVDSLFKNLDAVAAWNRTAISQLIAAVLCGVVHGPTQPDRDLLALRFFTNVAEPCLAGSVSVADAPLVRLVSDAVAALVAACPDRVGTSVWLRLRTTFVAEVVEGLAARRPSADDEDATVSARRRPHFHDALASAALLRDHGVLRGDVSPWVLLPALDVLASLLACPAVGGEAVDAEIESLFVASVALLGSGDVKVRAKVGNEVLPAFLAWDGARSAGPVRRRDWCELLWSRFFLVQNSFPLDHPLAAEIPGFVCRLFDSFLGLEERSGKGGGRVLTFAPVKMGLDFRREPVLFELVQAGLGGKDPINLKYSAFLLKRIVDFSKRFHHQCPESSTSWSKWCLVLRRGCVNPALPIRKRFMEYIASIEDVTLLKILGLQWDFLLESFISHLDNADLYNVPGLGSFVSPFGEQLRLFFRNLVLSYGSLDDQVA</sequence>
<dbReference type="AlphaFoldDB" id="A0A4P9W037"/>
<accession>A0A4P9W037</accession>
<dbReference type="EMBL" id="KZ999857">
    <property type="protein sequence ID" value="RKO84675.1"/>
    <property type="molecule type" value="Genomic_DNA"/>
</dbReference>
<proteinExistence type="predicted"/>
<evidence type="ECO:0000313" key="2">
    <source>
        <dbReference type="Proteomes" id="UP000269721"/>
    </source>
</evidence>
<keyword evidence="2" id="KW-1185">Reference proteome</keyword>
<dbReference type="OrthoDB" id="241340at2759"/>
<name>A0A4P9W037_9FUNG</name>
<evidence type="ECO:0000313" key="1">
    <source>
        <dbReference type="EMBL" id="RKO84675.1"/>
    </source>
</evidence>
<reference evidence="2" key="1">
    <citation type="journal article" date="2018" name="Nat. Microbiol.">
        <title>Leveraging single-cell genomics to expand the fungal tree of life.</title>
        <authorList>
            <person name="Ahrendt S.R."/>
            <person name="Quandt C.A."/>
            <person name="Ciobanu D."/>
            <person name="Clum A."/>
            <person name="Salamov A."/>
            <person name="Andreopoulos B."/>
            <person name="Cheng J.F."/>
            <person name="Woyke T."/>
            <person name="Pelin A."/>
            <person name="Henrissat B."/>
            <person name="Reynolds N.K."/>
            <person name="Benny G.L."/>
            <person name="Smith M.E."/>
            <person name="James T.Y."/>
            <person name="Grigoriev I.V."/>
        </authorList>
    </citation>
    <scope>NUCLEOTIDE SEQUENCE [LARGE SCALE GENOMIC DNA]</scope>
</reference>
<organism evidence="1 2">
    <name type="scientific">Blyttiomyces helicus</name>
    <dbReference type="NCBI Taxonomy" id="388810"/>
    <lineage>
        <taxon>Eukaryota</taxon>
        <taxon>Fungi</taxon>
        <taxon>Fungi incertae sedis</taxon>
        <taxon>Chytridiomycota</taxon>
        <taxon>Chytridiomycota incertae sedis</taxon>
        <taxon>Chytridiomycetes</taxon>
        <taxon>Chytridiomycetes incertae sedis</taxon>
        <taxon>Blyttiomyces</taxon>
    </lineage>
</organism>
<protein>
    <submittedName>
        <fullName evidence="1">Uncharacterized protein</fullName>
    </submittedName>
</protein>
<gene>
    <name evidence="1" type="ORF">BDK51DRAFT_48801</name>
</gene>